<organism evidence="2 3">
    <name type="scientific">Rubroshorea leprosula</name>
    <dbReference type="NCBI Taxonomy" id="152421"/>
    <lineage>
        <taxon>Eukaryota</taxon>
        <taxon>Viridiplantae</taxon>
        <taxon>Streptophyta</taxon>
        <taxon>Embryophyta</taxon>
        <taxon>Tracheophyta</taxon>
        <taxon>Spermatophyta</taxon>
        <taxon>Magnoliopsida</taxon>
        <taxon>eudicotyledons</taxon>
        <taxon>Gunneridae</taxon>
        <taxon>Pentapetalae</taxon>
        <taxon>rosids</taxon>
        <taxon>malvids</taxon>
        <taxon>Malvales</taxon>
        <taxon>Dipterocarpaceae</taxon>
        <taxon>Rubroshorea</taxon>
    </lineage>
</organism>
<dbReference type="Proteomes" id="UP001054252">
    <property type="component" value="Unassembled WGS sequence"/>
</dbReference>
<name>A0AAV5LA25_9ROSI</name>
<evidence type="ECO:0000313" key="3">
    <source>
        <dbReference type="Proteomes" id="UP001054252"/>
    </source>
</evidence>
<keyword evidence="3" id="KW-1185">Reference proteome</keyword>
<accession>A0AAV5LA25</accession>
<reference evidence="2 3" key="1">
    <citation type="journal article" date="2021" name="Commun. Biol.">
        <title>The genome of Shorea leprosula (Dipterocarpaceae) highlights the ecological relevance of drought in aseasonal tropical rainforests.</title>
        <authorList>
            <person name="Ng K.K.S."/>
            <person name="Kobayashi M.J."/>
            <person name="Fawcett J.A."/>
            <person name="Hatakeyama M."/>
            <person name="Paape T."/>
            <person name="Ng C.H."/>
            <person name="Ang C.C."/>
            <person name="Tnah L.H."/>
            <person name="Lee C.T."/>
            <person name="Nishiyama T."/>
            <person name="Sese J."/>
            <person name="O'Brien M.J."/>
            <person name="Copetti D."/>
            <person name="Mohd Noor M.I."/>
            <person name="Ong R.C."/>
            <person name="Putra M."/>
            <person name="Sireger I.Z."/>
            <person name="Indrioko S."/>
            <person name="Kosugi Y."/>
            <person name="Izuno A."/>
            <person name="Isagi Y."/>
            <person name="Lee S.L."/>
            <person name="Shimizu K.K."/>
        </authorList>
    </citation>
    <scope>NUCLEOTIDE SEQUENCE [LARGE SCALE GENOMIC DNA]</scope>
    <source>
        <strain evidence="2">214</strain>
    </source>
</reference>
<gene>
    <name evidence="2" type="ORF">SLEP1_g42514</name>
</gene>
<keyword evidence="1" id="KW-0472">Membrane</keyword>
<sequence length="59" mass="6933">MAPVPFLRNHMFMHPKLNTFSSFKLIISTVFFQICSFSTLYINFIKLGQLLHYGFSNFP</sequence>
<dbReference type="AlphaFoldDB" id="A0AAV5LA25"/>
<comment type="caution">
    <text evidence="2">The sequence shown here is derived from an EMBL/GenBank/DDBJ whole genome shotgun (WGS) entry which is preliminary data.</text>
</comment>
<protein>
    <submittedName>
        <fullName evidence="2">Uncharacterized protein</fullName>
    </submittedName>
</protein>
<keyword evidence="1" id="KW-1133">Transmembrane helix</keyword>
<evidence type="ECO:0000256" key="1">
    <source>
        <dbReference type="SAM" id="Phobius"/>
    </source>
</evidence>
<proteinExistence type="predicted"/>
<feature type="transmembrane region" description="Helical" evidence="1">
    <location>
        <begin position="20"/>
        <end position="42"/>
    </location>
</feature>
<dbReference type="EMBL" id="BPVZ01000104">
    <property type="protein sequence ID" value="GKV34096.1"/>
    <property type="molecule type" value="Genomic_DNA"/>
</dbReference>
<evidence type="ECO:0000313" key="2">
    <source>
        <dbReference type="EMBL" id="GKV34096.1"/>
    </source>
</evidence>
<keyword evidence="1" id="KW-0812">Transmembrane</keyword>